<evidence type="ECO:0000256" key="1">
    <source>
        <dbReference type="ARBA" id="ARBA00004141"/>
    </source>
</evidence>
<dbReference type="RefSeq" id="WP_275000608.1">
    <property type="nucleotide sequence ID" value="NZ_CP118739.1"/>
</dbReference>
<evidence type="ECO:0000256" key="5">
    <source>
        <dbReference type="ARBA" id="ARBA00023600"/>
    </source>
</evidence>
<proteinExistence type="inferred from homology"/>
<comment type="subcellular location">
    <subcellularLocation>
        <location evidence="1">Membrane</location>
        <topology evidence="1">Multi-pass membrane protein</topology>
    </subcellularLocation>
</comment>
<gene>
    <name evidence="7" type="ORF">PWB86_00090</name>
</gene>
<keyword evidence="4 6" id="KW-0472">Membrane</keyword>
<evidence type="ECO:0000256" key="3">
    <source>
        <dbReference type="ARBA" id="ARBA00022989"/>
    </source>
</evidence>
<dbReference type="Proteomes" id="UP001214131">
    <property type="component" value="Chromosome"/>
</dbReference>
<evidence type="ECO:0000256" key="6">
    <source>
        <dbReference type="SAM" id="Phobius"/>
    </source>
</evidence>
<keyword evidence="3 6" id="KW-1133">Transmembrane helix</keyword>
<reference evidence="7 8" key="1">
    <citation type="submission" date="2023-02" db="EMBL/GenBank/DDBJ databases">
        <title>Comparative genomics and fermentation flavor characterization of five lactic acid bacteria reveal flavor biosynthesis metabolic pathways in fermented muskmelon puree.</title>
        <authorList>
            <person name="Yuan L."/>
            <person name="Li M."/>
            <person name="Xu X."/>
            <person name="Lao F."/>
            <person name="Wu J."/>
        </authorList>
    </citation>
    <scope>NUCLEOTIDE SEQUENCE [LARGE SCALE GENOMIC DNA]</scope>
    <source>
        <strain evidence="7 8">Ca-4</strain>
    </source>
</reference>
<dbReference type="InterPro" id="IPR006480">
    <property type="entry name" value="Phage_holin_4_1"/>
</dbReference>
<dbReference type="EMBL" id="CP118739">
    <property type="protein sequence ID" value="WEA57324.1"/>
    <property type="molecule type" value="Genomic_DNA"/>
</dbReference>
<name>A0ABD7X765_PEDPE</name>
<feature type="transmembrane region" description="Helical" evidence="6">
    <location>
        <begin position="52"/>
        <end position="72"/>
    </location>
</feature>
<protein>
    <submittedName>
        <fullName evidence="7">Phage holin family protein</fullName>
    </submittedName>
</protein>
<dbReference type="AlphaFoldDB" id="A0ABD7X765"/>
<feature type="transmembrane region" description="Helical" evidence="6">
    <location>
        <begin position="84"/>
        <end position="102"/>
    </location>
</feature>
<evidence type="ECO:0000256" key="4">
    <source>
        <dbReference type="ARBA" id="ARBA00023136"/>
    </source>
</evidence>
<evidence type="ECO:0000313" key="7">
    <source>
        <dbReference type="EMBL" id="WEA57324.1"/>
    </source>
</evidence>
<evidence type="ECO:0000256" key="2">
    <source>
        <dbReference type="ARBA" id="ARBA00022692"/>
    </source>
</evidence>
<feature type="transmembrane region" description="Helical" evidence="6">
    <location>
        <begin position="20"/>
        <end position="40"/>
    </location>
</feature>
<accession>A0ABD7X765</accession>
<comment type="similarity">
    <text evidence="5">Belongs to the bacteriophage holin family. Cp-1 holin subfamily.</text>
</comment>
<organism evidence="7 8">
    <name type="scientific">Pediococcus pentosaceus</name>
    <dbReference type="NCBI Taxonomy" id="1255"/>
    <lineage>
        <taxon>Bacteria</taxon>
        <taxon>Bacillati</taxon>
        <taxon>Bacillota</taxon>
        <taxon>Bacilli</taxon>
        <taxon>Lactobacillales</taxon>
        <taxon>Lactobacillaceae</taxon>
        <taxon>Pediococcus</taxon>
    </lineage>
</organism>
<keyword evidence="2 6" id="KW-0812">Transmembrane</keyword>
<evidence type="ECO:0000313" key="8">
    <source>
        <dbReference type="Proteomes" id="UP001214131"/>
    </source>
</evidence>
<dbReference type="GO" id="GO:0016020">
    <property type="term" value="C:membrane"/>
    <property type="evidence" value="ECO:0007669"/>
    <property type="project" value="UniProtKB-SubCell"/>
</dbReference>
<dbReference type="Pfam" id="PF05105">
    <property type="entry name" value="Phage_holin_4_1"/>
    <property type="match status" value="1"/>
</dbReference>
<dbReference type="NCBIfam" id="TIGR01593">
    <property type="entry name" value="holin_tox_secr"/>
    <property type="match status" value="1"/>
</dbReference>
<sequence length="133" mass="14766">MPFHTGLIQAYMAIVDDKLMIAFVWSVILDIGTGMAKGFINQKTGKLNSTKGLLGLIKHAVVIFLILTIYPFMNAVGFESPADALLIFYIATYGISVIENLGQMGVPFPEFIKKYFTKLQDNYNQGGHNDKTK</sequence>